<keyword evidence="3" id="KW-1185">Reference proteome</keyword>
<name>A0A9W4UGW6_9PLEO</name>
<sequence>MQEIELNPSPFSPSYTSPHSPPSPNHISLCISALRHSASTRLSDPPTRILQSNTNPLDRGLETLIFREILAHKSLTHIASNLALDGKYHSPTHYPEAYTYLLSNRPRLTADDLLRHVLWRLDKSEWWQEKWESALFGEGGKEGVAWALCETEYRESKGKQRAKGPMMNWEGDKHGGTYCVHGKRVRGRGCCGVW</sequence>
<evidence type="ECO:0000313" key="3">
    <source>
        <dbReference type="Proteomes" id="UP001152607"/>
    </source>
</evidence>
<evidence type="ECO:0000313" key="2">
    <source>
        <dbReference type="EMBL" id="CAI6335114.1"/>
    </source>
</evidence>
<evidence type="ECO:0000256" key="1">
    <source>
        <dbReference type="SAM" id="MobiDB-lite"/>
    </source>
</evidence>
<protein>
    <submittedName>
        <fullName evidence="2">Uncharacterized protein</fullName>
    </submittedName>
</protein>
<accession>A0A9W4UGW6</accession>
<comment type="caution">
    <text evidence="2">The sequence shown here is derived from an EMBL/GenBank/DDBJ whole genome shotgun (WGS) entry which is preliminary data.</text>
</comment>
<gene>
    <name evidence="2" type="ORF">PDIGIT_LOCUS8191</name>
</gene>
<feature type="region of interest" description="Disordered" evidence="1">
    <location>
        <begin position="1"/>
        <end position="23"/>
    </location>
</feature>
<feature type="compositionally biased region" description="Low complexity" evidence="1">
    <location>
        <begin position="8"/>
        <end position="18"/>
    </location>
</feature>
<organism evidence="2 3">
    <name type="scientific">Periconia digitata</name>
    <dbReference type="NCBI Taxonomy" id="1303443"/>
    <lineage>
        <taxon>Eukaryota</taxon>
        <taxon>Fungi</taxon>
        <taxon>Dikarya</taxon>
        <taxon>Ascomycota</taxon>
        <taxon>Pezizomycotina</taxon>
        <taxon>Dothideomycetes</taxon>
        <taxon>Pleosporomycetidae</taxon>
        <taxon>Pleosporales</taxon>
        <taxon>Massarineae</taxon>
        <taxon>Periconiaceae</taxon>
        <taxon>Periconia</taxon>
    </lineage>
</organism>
<dbReference type="EMBL" id="CAOQHR010000005">
    <property type="protein sequence ID" value="CAI6335114.1"/>
    <property type="molecule type" value="Genomic_DNA"/>
</dbReference>
<proteinExistence type="predicted"/>
<dbReference type="AlphaFoldDB" id="A0A9W4UGW6"/>
<reference evidence="2" key="1">
    <citation type="submission" date="2023-01" db="EMBL/GenBank/DDBJ databases">
        <authorList>
            <person name="Van Ghelder C."/>
            <person name="Rancurel C."/>
        </authorList>
    </citation>
    <scope>NUCLEOTIDE SEQUENCE</scope>
    <source>
        <strain evidence="2">CNCM I-4278</strain>
    </source>
</reference>
<dbReference type="Proteomes" id="UP001152607">
    <property type="component" value="Unassembled WGS sequence"/>
</dbReference>